<dbReference type="GO" id="GO:0003899">
    <property type="term" value="F:DNA-directed RNA polymerase activity"/>
    <property type="evidence" value="ECO:0007669"/>
    <property type="project" value="UniProtKB-UniRule"/>
</dbReference>
<dbReference type="EC" id="2.7.7.6" evidence="2 11"/>
<reference evidence="14" key="1">
    <citation type="submission" date="2017-09" db="EMBL/GenBank/DDBJ databases">
        <title>Depth-based differentiation of microbial function through sediment-hosted aquifers and enrichment of novel symbionts in the deep terrestrial subsurface.</title>
        <authorList>
            <person name="Probst A.J."/>
            <person name="Ladd B."/>
            <person name="Jarett J.K."/>
            <person name="Geller-Mcgrath D.E."/>
            <person name="Sieber C.M.K."/>
            <person name="Emerson J.B."/>
            <person name="Anantharaman K."/>
            <person name="Thomas B.C."/>
            <person name="Malmstrom R."/>
            <person name="Stieglmeier M."/>
            <person name="Klingl A."/>
            <person name="Woyke T."/>
            <person name="Ryan C.M."/>
            <person name="Banfield J.F."/>
        </authorList>
    </citation>
    <scope>NUCLEOTIDE SEQUENCE [LARGE SCALE GENOMIC DNA]</scope>
</reference>
<dbReference type="Pfam" id="PF01193">
    <property type="entry name" value="RNA_pol_L"/>
    <property type="match status" value="1"/>
</dbReference>
<evidence type="ECO:0000256" key="8">
    <source>
        <dbReference type="ARBA" id="ARBA00032524"/>
    </source>
</evidence>
<dbReference type="Gene3D" id="3.30.1360.10">
    <property type="entry name" value="RNA polymerase, RBP11-like subunit"/>
    <property type="match status" value="1"/>
</dbReference>
<dbReference type="FunFam" id="2.170.120.12:FF:000001">
    <property type="entry name" value="DNA-directed RNA polymerase subunit alpha"/>
    <property type="match status" value="1"/>
</dbReference>
<evidence type="ECO:0000256" key="3">
    <source>
        <dbReference type="ARBA" id="ARBA00015972"/>
    </source>
</evidence>
<evidence type="ECO:0000259" key="12">
    <source>
        <dbReference type="SMART" id="SM00662"/>
    </source>
</evidence>
<keyword evidence="5 11" id="KW-0808">Transferase</keyword>
<comment type="caution">
    <text evidence="13">The sequence shown here is derived from an EMBL/GenBank/DDBJ whole genome shotgun (WGS) entry which is preliminary data.</text>
</comment>
<keyword evidence="6 11" id="KW-0548">Nucleotidyltransferase</keyword>
<comment type="catalytic activity">
    <reaction evidence="10 11">
        <text>RNA(n) + a ribonucleoside 5'-triphosphate = RNA(n+1) + diphosphate</text>
        <dbReference type="Rhea" id="RHEA:21248"/>
        <dbReference type="Rhea" id="RHEA-COMP:14527"/>
        <dbReference type="Rhea" id="RHEA-COMP:17342"/>
        <dbReference type="ChEBI" id="CHEBI:33019"/>
        <dbReference type="ChEBI" id="CHEBI:61557"/>
        <dbReference type="ChEBI" id="CHEBI:140395"/>
        <dbReference type="EC" id="2.7.7.6"/>
    </reaction>
</comment>
<evidence type="ECO:0000256" key="2">
    <source>
        <dbReference type="ARBA" id="ARBA00012418"/>
    </source>
</evidence>
<evidence type="ECO:0000256" key="11">
    <source>
        <dbReference type="HAMAP-Rule" id="MF_00059"/>
    </source>
</evidence>
<dbReference type="InterPro" id="IPR011263">
    <property type="entry name" value="DNA-dir_RNA_pol_RpoA/D/Rpb3"/>
</dbReference>
<evidence type="ECO:0000256" key="7">
    <source>
        <dbReference type="ARBA" id="ARBA00023163"/>
    </source>
</evidence>
<dbReference type="InterPro" id="IPR011773">
    <property type="entry name" value="DNA-dir_RpoA"/>
</dbReference>
<dbReference type="GO" id="GO:0005737">
    <property type="term" value="C:cytoplasm"/>
    <property type="evidence" value="ECO:0007669"/>
    <property type="project" value="UniProtKB-ARBA"/>
</dbReference>
<accession>A0A2H0W646</accession>
<gene>
    <name evidence="11" type="primary">rpoA</name>
    <name evidence="13" type="ORF">COT78_02555</name>
</gene>
<evidence type="ECO:0000256" key="1">
    <source>
        <dbReference type="ARBA" id="ARBA00007123"/>
    </source>
</evidence>
<sequence>MEKINLPGIVEEKIGESHSKFIIDPLFPGYGTTIGNSLRRVLLSSITSAAVTKFKVDGASHEFTSIPHAKEDVLEIMMNLKAINFRSFSDEPVTLELSKKGPAEVTAKDIKSSSNVEIINPDAHIVTLDKSANFNMEIIIEKGRGFRSINVGSSERTEIGWIAIDTLFSPVERVSVKVEDTRVGQMTNYDKLTIEVITNGTVSPAEAIKEASTVLVEHYSAIISGDAPKTIEPNEAIAEVAETEEGPVSDKVAPDEIDNKTKIEDLSFSPRTTNALINSGVKTVGGLRRLTDLKLEEVKGMGKKGIDEIKAFLG</sequence>
<comment type="similarity">
    <text evidence="1 11">Belongs to the RNA polymerase alpha chain family.</text>
</comment>
<dbReference type="GO" id="GO:0003677">
    <property type="term" value="F:DNA binding"/>
    <property type="evidence" value="ECO:0007669"/>
    <property type="project" value="UniProtKB-UniRule"/>
</dbReference>
<dbReference type="Gene3D" id="2.170.120.12">
    <property type="entry name" value="DNA-directed RNA polymerase, insert domain"/>
    <property type="match status" value="1"/>
</dbReference>
<dbReference type="SUPFAM" id="SSF56553">
    <property type="entry name" value="Insert subdomain of RNA polymerase alpha subunit"/>
    <property type="match status" value="1"/>
</dbReference>
<proteinExistence type="inferred from homology"/>
<evidence type="ECO:0000256" key="10">
    <source>
        <dbReference type="ARBA" id="ARBA00048552"/>
    </source>
</evidence>
<comment type="subunit">
    <text evidence="11">Homodimer. The RNAP catalytic core consists of 2 alpha, 1 beta, 1 beta' and 1 omega subunit. When a sigma factor is associated with the core the holoenzyme is formed, which can initiate transcription.</text>
</comment>
<dbReference type="InterPro" id="IPR036603">
    <property type="entry name" value="RBP11-like"/>
</dbReference>
<dbReference type="GO" id="GO:0006351">
    <property type="term" value="P:DNA-templated transcription"/>
    <property type="evidence" value="ECO:0007669"/>
    <property type="project" value="UniProtKB-UniRule"/>
</dbReference>
<dbReference type="HAMAP" id="MF_00059">
    <property type="entry name" value="RNApol_bact_RpoA"/>
    <property type="match status" value="1"/>
</dbReference>
<evidence type="ECO:0000256" key="6">
    <source>
        <dbReference type="ARBA" id="ARBA00022695"/>
    </source>
</evidence>
<dbReference type="AlphaFoldDB" id="A0A2H0W646"/>
<dbReference type="Pfam" id="PF01000">
    <property type="entry name" value="RNA_pol_A_bac"/>
    <property type="match status" value="1"/>
</dbReference>
<name>A0A2H0W646_9BACT</name>
<dbReference type="Pfam" id="PF03118">
    <property type="entry name" value="RNA_pol_A_CTD"/>
    <property type="match status" value="1"/>
</dbReference>
<feature type="region of interest" description="Alpha N-terminal domain (alpha-NTD)" evidence="11">
    <location>
        <begin position="1"/>
        <end position="232"/>
    </location>
</feature>
<organism evidence="13 14">
    <name type="scientific">Candidatus Berkelbacteria bacterium CG10_big_fil_rev_8_21_14_0_10_43_13</name>
    <dbReference type="NCBI Taxonomy" id="1974514"/>
    <lineage>
        <taxon>Bacteria</taxon>
        <taxon>Candidatus Berkelbacteria</taxon>
    </lineage>
</organism>
<evidence type="ECO:0000256" key="5">
    <source>
        <dbReference type="ARBA" id="ARBA00022679"/>
    </source>
</evidence>
<dbReference type="Gene3D" id="1.10.150.20">
    <property type="entry name" value="5' to 3' exonuclease, C-terminal subdomain"/>
    <property type="match status" value="1"/>
</dbReference>
<evidence type="ECO:0000256" key="9">
    <source>
        <dbReference type="ARBA" id="ARBA00033070"/>
    </source>
</evidence>
<dbReference type="SUPFAM" id="SSF47789">
    <property type="entry name" value="C-terminal domain of RNA polymerase alpha subunit"/>
    <property type="match status" value="1"/>
</dbReference>
<keyword evidence="7 11" id="KW-0804">Transcription</keyword>
<protein>
    <recommendedName>
        <fullName evidence="3 11">DNA-directed RNA polymerase subunit alpha</fullName>
        <shortName evidence="11">RNAP subunit alpha</shortName>
        <ecNumber evidence="2 11">2.7.7.6</ecNumber>
    </recommendedName>
    <alternativeName>
        <fullName evidence="9 11">RNA polymerase subunit alpha</fullName>
    </alternativeName>
    <alternativeName>
        <fullName evidence="8 11">Transcriptase subunit alpha</fullName>
    </alternativeName>
</protein>
<dbReference type="CDD" id="cd06928">
    <property type="entry name" value="RNAP_alpha_NTD"/>
    <property type="match status" value="1"/>
</dbReference>
<evidence type="ECO:0000256" key="4">
    <source>
        <dbReference type="ARBA" id="ARBA00022478"/>
    </source>
</evidence>
<dbReference type="EMBL" id="PEZW01000018">
    <property type="protein sequence ID" value="PIS07556.1"/>
    <property type="molecule type" value="Genomic_DNA"/>
</dbReference>
<evidence type="ECO:0000313" key="13">
    <source>
        <dbReference type="EMBL" id="PIS07556.1"/>
    </source>
</evidence>
<dbReference type="GO" id="GO:0046983">
    <property type="term" value="F:protein dimerization activity"/>
    <property type="evidence" value="ECO:0007669"/>
    <property type="project" value="InterPro"/>
</dbReference>
<comment type="domain">
    <text evidence="11">The N-terminal domain is essential for RNAP assembly and basal transcription, whereas the C-terminal domain is involved in interaction with transcriptional regulators and with upstream promoter elements.</text>
</comment>
<dbReference type="NCBIfam" id="TIGR02027">
    <property type="entry name" value="rpoA"/>
    <property type="match status" value="1"/>
</dbReference>
<dbReference type="InterPro" id="IPR036643">
    <property type="entry name" value="RNApol_insert_sf"/>
</dbReference>
<dbReference type="NCBIfam" id="NF003519">
    <property type="entry name" value="PRK05182.2-5"/>
    <property type="match status" value="1"/>
</dbReference>
<dbReference type="SMART" id="SM00662">
    <property type="entry name" value="RPOLD"/>
    <property type="match status" value="1"/>
</dbReference>
<dbReference type="InterPro" id="IPR011262">
    <property type="entry name" value="DNA-dir_RNA_pol_insert"/>
</dbReference>
<evidence type="ECO:0000313" key="14">
    <source>
        <dbReference type="Proteomes" id="UP000231382"/>
    </source>
</evidence>
<keyword evidence="4 11" id="KW-0240">DNA-directed RNA polymerase</keyword>
<dbReference type="GO" id="GO:0000428">
    <property type="term" value="C:DNA-directed RNA polymerase complex"/>
    <property type="evidence" value="ECO:0007669"/>
    <property type="project" value="UniProtKB-KW"/>
</dbReference>
<feature type="domain" description="DNA-directed RNA polymerase RpoA/D/Rpb3-type" evidence="12">
    <location>
        <begin position="18"/>
        <end position="225"/>
    </location>
</feature>
<comment type="function">
    <text evidence="11">DNA-dependent RNA polymerase catalyzes the transcription of DNA into RNA using the four ribonucleoside triphosphates as substrates.</text>
</comment>
<dbReference type="SUPFAM" id="SSF55257">
    <property type="entry name" value="RBP11-like subunits of RNA polymerase"/>
    <property type="match status" value="1"/>
</dbReference>
<dbReference type="InterPro" id="IPR011260">
    <property type="entry name" value="RNAP_asu_C"/>
</dbReference>
<feature type="region of interest" description="Alpha C-terminal domain (alpha-CTD)" evidence="11">
    <location>
        <begin position="257"/>
        <end position="314"/>
    </location>
</feature>
<dbReference type="Proteomes" id="UP000231382">
    <property type="component" value="Unassembled WGS sequence"/>
</dbReference>